<reference evidence="8 9" key="1">
    <citation type="submission" date="2022-05" db="EMBL/GenBank/DDBJ databases">
        <authorList>
            <consortium name="Genoscope - CEA"/>
            <person name="William W."/>
        </authorList>
    </citation>
    <scope>NUCLEOTIDE SEQUENCE [LARGE SCALE GENOMIC DNA]</scope>
</reference>
<evidence type="ECO:0000256" key="5">
    <source>
        <dbReference type="ARBA" id="ARBA00023136"/>
    </source>
</evidence>
<keyword evidence="9" id="KW-1185">Reference proteome</keyword>
<dbReference type="Pfam" id="PF07690">
    <property type="entry name" value="MFS_1"/>
    <property type="match status" value="1"/>
</dbReference>
<feature type="transmembrane region" description="Helical" evidence="7">
    <location>
        <begin position="157"/>
        <end position="179"/>
    </location>
</feature>
<dbReference type="InterPro" id="IPR036259">
    <property type="entry name" value="MFS_trans_sf"/>
</dbReference>
<accession>A0ABN8RQS1</accession>
<organism evidence="8 9">
    <name type="scientific">Porites lobata</name>
    <dbReference type="NCBI Taxonomy" id="104759"/>
    <lineage>
        <taxon>Eukaryota</taxon>
        <taxon>Metazoa</taxon>
        <taxon>Cnidaria</taxon>
        <taxon>Anthozoa</taxon>
        <taxon>Hexacorallia</taxon>
        <taxon>Scleractinia</taxon>
        <taxon>Fungiina</taxon>
        <taxon>Poritidae</taxon>
        <taxon>Porites</taxon>
    </lineage>
</organism>
<keyword evidence="3 7" id="KW-0812">Transmembrane</keyword>
<evidence type="ECO:0000256" key="1">
    <source>
        <dbReference type="ARBA" id="ARBA00004141"/>
    </source>
</evidence>
<feature type="transmembrane region" description="Helical" evidence="7">
    <location>
        <begin position="416"/>
        <end position="437"/>
    </location>
</feature>
<feature type="transmembrane region" description="Helical" evidence="7">
    <location>
        <begin position="66"/>
        <end position="86"/>
    </location>
</feature>
<feature type="compositionally biased region" description="Basic and acidic residues" evidence="6">
    <location>
        <begin position="208"/>
        <end position="225"/>
    </location>
</feature>
<dbReference type="InterPro" id="IPR004752">
    <property type="entry name" value="AmpG_permease/AT-1"/>
</dbReference>
<evidence type="ECO:0000256" key="2">
    <source>
        <dbReference type="ARBA" id="ARBA00022448"/>
    </source>
</evidence>
<dbReference type="SUPFAM" id="SSF103473">
    <property type="entry name" value="MFS general substrate transporter"/>
    <property type="match status" value="1"/>
</dbReference>
<proteinExistence type="predicted"/>
<comment type="caution">
    <text evidence="8">The sequence shown here is derived from an EMBL/GenBank/DDBJ whole genome shotgun (WGS) entry which is preliminary data.</text>
</comment>
<dbReference type="Gene3D" id="1.20.1250.20">
    <property type="entry name" value="MFS general substrate transporter like domains"/>
    <property type="match status" value="1"/>
</dbReference>
<name>A0ABN8RQS1_9CNID</name>
<dbReference type="PANTHER" id="PTHR12778:SF10">
    <property type="entry name" value="MAJOR FACILITATOR SUPERFAMILY DOMAIN-CONTAINING PROTEIN 3"/>
    <property type="match status" value="1"/>
</dbReference>
<gene>
    <name evidence="8" type="ORF">PLOB_00023874</name>
</gene>
<keyword evidence="4 7" id="KW-1133">Transmembrane helix</keyword>
<dbReference type="InterPro" id="IPR011701">
    <property type="entry name" value="MFS"/>
</dbReference>
<keyword evidence="5 7" id="KW-0472">Membrane</keyword>
<dbReference type="EMBL" id="CALNXK010000282">
    <property type="protein sequence ID" value="CAH3180693.1"/>
    <property type="molecule type" value="Genomic_DNA"/>
</dbReference>
<evidence type="ECO:0008006" key="10">
    <source>
        <dbReference type="Google" id="ProtNLM"/>
    </source>
</evidence>
<feature type="transmembrane region" description="Helical" evidence="7">
    <location>
        <begin position="325"/>
        <end position="343"/>
    </location>
</feature>
<keyword evidence="2" id="KW-0813">Transport</keyword>
<evidence type="ECO:0000256" key="3">
    <source>
        <dbReference type="ARBA" id="ARBA00022692"/>
    </source>
</evidence>
<sequence>MAEASVLLFLLYFGQGLPYGFQVKLLPLLLRKQSFSLSRVGFSRLLSLPWIFKFTVAPFVDNFWSLDLWILFGSMAMAILCFTSAIVGFGNIIFLLICVFLMNLTSAVQDVAVDTFAISLLKPSDLGIGSTLQVVGYKIGALFGGGVLAWLSVFFSWWWLFCLWGSFYILLFILVVINFKQSPQHVKRDKMQYCNHSANIDDPVPSENSKRTEGTNSENKKDSHKNQGTAPSISKTSHLNVTQILKNILQTSDFHWLVCCVFTYKLGEQGVVSMLPLFLMDQGVPHDQVGALSGILGQTSSIVGSALGGWIVGAHYGQRTWVLKVLLWTSYARLLPLSLIWLYSSVPLSNLWLSSLLECSLQLSGGIITTATFTLMMLSSQNSSPGTKASHSALLATVEVLGKLFMISSSGFLVDIVGYPCFFGFCLFLALLFIPVLRNGKIFFKQKVSMKVG</sequence>
<evidence type="ECO:0000313" key="9">
    <source>
        <dbReference type="Proteomes" id="UP001159405"/>
    </source>
</evidence>
<dbReference type="Proteomes" id="UP001159405">
    <property type="component" value="Unassembled WGS sequence"/>
</dbReference>
<feature type="transmembrane region" description="Helical" evidence="7">
    <location>
        <begin position="134"/>
        <end position="151"/>
    </location>
</feature>
<feature type="region of interest" description="Disordered" evidence="6">
    <location>
        <begin position="197"/>
        <end position="233"/>
    </location>
</feature>
<evidence type="ECO:0000256" key="4">
    <source>
        <dbReference type="ARBA" id="ARBA00022989"/>
    </source>
</evidence>
<protein>
    <recommendedName>
        <fullName evidence="10">Major facilitator superfamily domain-containing protein 3</fullName>
    </recommendedName>
</protein>
<evidence type="ECO:0000256" key="7">
    <source>
        <dbReference type="SAM" id="Phobius"/>
    </source>
</evidence>
<dbReference type="CDD" id="cd17485">
    <property type="entry name" value="MFS_MFSD3"/>
    <property type="match status" value="1"/>
</dbReference>
<comment type="subcellular location">
    <subcellularLocation>
        <location evidence="1">Membrane</location>
        <topology evidence="1">Multi-pass membrane protein</topology>
    </subcellularLocation>
</comment>
<dbReference type="PANTHER" id="PTHR12778">
    <property type="entry name" value="SOLUTE CARRIER FAMILY 33 ACETYL-COA TRANSPORTER -RELATED"/>
    <property type="match status" value="1"/>
</dbReference>
<evidence type="ECO:0000256" key="6">
    <source>
        <dbReference type="SAM" id="MobiDB-lite"/>
    </source>
</evidence>
<evidence type="ECO:0000313" key="8">
    <source>
        <dbReference type="EMBL" id="CAH3180693.1"/>
    </source>
</evidence>